<dbReference type="InterPro" id="IPR035895">
    <property type="entry name" value="HPr-like_sf"/>
</dbReference>
<protein>
    <submittedName>
        <fullName evidence="1">Serine kinase</fullName>
    </submittedName>
</protein>
<sequence>MIKRKIKSMTTKDVQKFNRLCCNYPGNIDLAQERYLVDAKSIMGIFCLDMEKPIYIQTEDNKNFETYFKEFIEEER</sequence>
<dbReference type="Proteomes" id="UP000220840">
    <property type="component" value="Unassembled WGS sequence"/>
</dbReference>
<dbReference type="EMBL" id="PDCJ01000001">
    <property type="protein sequence ID" value="PEG31581.1"/>
    <property type="molecule type" value="Genomic_DNA"/>
</dbReference>
<gene>
    <name evidence="1" type="ORF">CQ394_07725</name>
</gene>
<dbReference type="OrthoDB" id="2051287at2"/>
<proteinExistence type="predicted"/>
<reference evidence="1 2" key="1">
    <citation type="submission" date="2017-10" db="EMBL/GenBank/DDBJ databases">
        <title>Effective Description of Clostridium neonatale sp. nov. linked to necrotizing enterocolitis in neonates and a clarification of species assignable to the genus Clostridium (Prazmowski 1880) emend. Lawson and Rainey 2016.</title>
        <authorList>
            <person name="Bernard K."/>
            <person name="Burdz T."/>
            <person name="Wiebe D."/>
            <person name="Balcewich B."/>
            <person name="Alfa M."/>
            <person name="Bernier A.-M."/>
        </authorList>
    </citation>
    <scope>NUCLEOTIDE SEQUENCE [LARGE SCALE GENOMIC DNA]</scope>
    <source>
        <strain evidence="1 2">LCDC99A005</strain>
    </source>
</reference>
<evidence type="ECO:0000313" key="2">
    <source>
        <dbReference type="Proteomes" id="UP000220840"/>
    </source>
</evidence>
<organism evidence="1 2">
    <name type="scientific">Clostridium neonatale</name>
    <dbReference type="NCBI Taxonomy" id="137838"/>
    <lineage>
        <taxon>Bacteria</taxon>
        <taxon>Bacillati</taxon>
        <taxon>Bacillota</taxon>
        <taxon>Clostridia</taxon>
        <taxon>Eubacteriales</taxon>
        <taxon>Clostridiaceae</taxon>
        <taxon>Clostridium</taxon>
    </lineage>
</organism>
<dbReference type="RefSeq" id="WP_058295736.1">
    <property type="nucleotide sequence ID" value="NZ_CAMRXG010000060.1"/>
</dbReference>
<keyword evidence="2" id="KW-1185">Reference proteome</keyword>
<accession>A0A2A7MJR7</accession>
<evidence type="ECO:0000313" key="1">
    <source>
        <dbReference type="EMBL" id="PEG31581.1"/>
    </source>
</evidence>
<comment type="caution">
    <text evidence="1">The sequence shown here is derived from an EMBL/GenBank/DDBJ whole genome shotgun (WGS) entry which is preliminary data.</text>
</comment>
<name>A0A2A7MJR7_9CLOT</name>
<dbReference type="SUPFAM" id="SSF55594">
    <property type="entry name" value="HPr-like"/>
    <property type="match status" value="1"/>
</dbReference>
<dbReference type="STRING" id="137838.GCA_001458595_03016"/>
<dbReference type="GO" id="GO:0016301">
    <property type="term" value="F:kinase activity"/>
    <property type="evidence" value="ECO:0007669"/>
    <property type="project" value="UniProtKB-KW"/>
</dbReference>
<dbReference type="AlphaFoldDB" id="A0A2A7MJR7"/>
<keyword evidence="1" id="KW-0418">Kinase</keyword>
<keyword evidence="1" id="KW-0808">Transferase</keyword>